<sequence>MSIKSTLSSERDTAGLRQRFLASDPGLVRLRLGSRVLLTVALVAGILALAHPWIAFPPSAYGMAMVTAIQGAVAIKDATPSARAVTRAYAVAAAYATVVAITLLNGRTIAVSALFLAVIFVSVYARRFGLRWQAVGMFTFMCFVIAAYLHPQPTDLPGIAVSLVLSSVIAHLIRNFLLPDRPAEDFQRGLEAVDEIVGRLAGRIRRAARNGWSPASRREALDMERRAKDAILICEGYLPVQAEADDPSSRRAATLANDLFDLHLALESALGSALAMPAPGSGKLPEGVAGRLDILAKARREVRRSAAATPAAAFAAGRGTAAQGRVAKGGAGRKRPLDDPFLRQALQVTLASAIAMTGGIFLSPDRWFWAVLTAFLVFTNTQSRGETAIRGLERAAGTALGIAVGMGLAVLVSGALWPTILIVAISLFLAFYLLTLSYSALTFFMTVAISLVYGLIGTFTPELLVLRLEETVIGAAAGIFVSFFVLPRSTSSQTRQAVDRFMQTLDQLLETAAALQPGDNEARLLVRARQLDRAHADIRDAVGPLQSAWTFGAGQAGVRRALMRLNAIVHASHVLVRRFAATPPTDSERERLLAIRARIAALAEHGCNFFGRSEAAEMPEAQDGDGSASSESVEMALRLISHVLAQADPERQARGRT</sequence>
<dbReference type="Pfam" id="PF13515">
    <property type="entry name" value="FUSC_2"/>
    <property type="match status" value="1"/>
</dbReference>
<feature type="transmembrane region" description="Helical" evidence="7">
    <location>
        <begin position="417"/>
        <end position="434"/>
    </location>
</feature>
<evidence type="ECO:0000256" key="2">
    <source>
        <dbReference type="ARBA" id="ARBA00022475"/>
    </source>
</evidence>
<feature type="transmembrane region" description="Helical" evidence="7">
    <location>
        <begin position="471"/>
        <end position="487"/>
    </location>
</feature>
<evidence type="ECO:0000313" key="10">
    <source>
        <dbReference type="Proteomes" id="UP000030826"/>
    </source>
</evidence>
<evidence type="ECO:0000256" key="3">
    <source>
        <dbReference type="ARBA" id="ARBA00022692"/>
    </source>
</evidence>
<feature type="transmembrane region" description="Helical" evidence="7">
    <location>
        <begin position="36"/>
        <end position="54"/>
    </location>
</feature>
<name>A0A0B1Q4P1_9HYPH</name>
<keyword evidence="2" id="KW-1003">Cell membrane</keyword>
<dbReference type="Proteomes" id="UP000030826">
    <property type="component" value="Unassembled WGS sequence"/>
</dbReference>
<feature type="transmembrane region" description="Helical" evidence="7">
    <location>
        <begin position="156"/>
        <end position="173"/>
    </location>
</feature>
<feature type="transmembrane region" description="Helical" evidence="7">
    <location>
        <begin position="109"/>
        <end position="125"/>
    </location>
</feature>
<evidence type="ECO:0000256" key="4">
    <source>
        <dbReference type="ARBA" id="ARBA00022989"/>
    </source>
</evidence>
<gene>
    <name evidence="9" type="ORF">LA66_04120</name>
</gene>
<comment type="subcellular location">
    <subcellularLocation>
        <location evidence="1">Cell membrane</location>
        <topology evidence="1">Multi-pass membrane protein</topology>
    </subcellularLocation>
</comment>
<feature type="transmembrane region" description="Helical" evidence="7">
    <location>
        <begin position="132"/>
        <end position="150"/>
    </location>
</feature>
<comment type="similarity">
    <text evidence="6">Belongs to the YccS/YhfK family.</text>
</comment>
<reference evidence="9 10" key="1">
    <citation type="submission" date="2014-09" db="EMBL/GenBank/DDBJ databases">
        <title>Isolation and characterization of Aurantimonas altamirensis ON-56566 from clinical sample following a dog bite.</title>
        <authorList>
            <person name="Eshaghi A."/>
            <person name="Li A."/>
            <person name="Shahinas D."/>
            <person name="Bahn P."/>
            <person name="Kus J.V."/>
            <person name="Patel S.N."/>
        </authorList>
    </citation>
    <scope>NUCLEOTIDE SEQUENCE [LARGE SCALE GENOMIC DNA]</scope>
    <source>
        <strain evidence="9 10">ON-56566</strain>
    </source>
</reference>
<evidence type="ECO:0000256" key="7">
    <source>
        <dbReference type="SAM" id="Phobius"/>
    </source>
</evidence>
<feature type="domain" description="Integral membrane bound transporter" evidence="8">
    <location>
        <begin position="361"/>
        <end position="481"/>
    </location>
</feature>
<keyword evidence="3 7" id="KW-0812">Transmembrane</keyword>
<dbReference type="OrthoDB" id="7431670at2"/>
<dbReference type="PANTHER" id="PTHR30509">
    <property type="entry name" value="P-HYDROXYBENZOIC ACID EFFLUX PUMP SUBUNIT-RELATED"/>
    <property type="match status" value="1"/>
</dbReference>
<evidence type="ECO:0000256" key="6">
    <source>
        <dbReference type="ARBA" id="ARBA00043993"/>
    </source>
</evidence>
<evidence type="ECO:0000259" key="8">
    <source>
        <dbReference type="Pfam" id="PF13515"/>
    </source>
</evidence>
<dbReference type="STRING" id="370622.LA66_04120"/>
<keyword evidence="5 7" id="KW-0472">Membrane</keyword>
<dbReference type="AlphaFoldDB" id="A0A0B1Q4P1"/>
<dbReference type="EMBL" id="JRFJ01000001">
    <property type="protein sequence ID" value="KHJ55823.1"/>
    <property type="molecule type" value="Genomic_DNA"/>
</dbReference>
<feature type="transmembrane region" description="Helical" evidence="7">
    <location>
        <begin position="441"/>
        <end position="459"/>
    </location>
</feature>
<comment type="caution">
    <text evidence="9">The sequence shown here is derived from an EMBL/GenBank/DDBJ whole genome shotgun (WGS) entry which is preliminary data.</text>
</comment>
<evidence type="ECO:0000256" key="5">
    <source>
        <dbReference type="ARBA" id="ARBA00023136"/>
    </source>
</evidence>
<keyword evidence="4 7" id="KW-1133">Transmembrane helix</keyword>
<dbReference type="PANTHER" id="PTHR30509:SF9">
    <property type="entry name" value="MULTIDRUG RESISTANCE PROTEIN MDTO"/>
    <property type="match status" value="1"/>
</dbReference>
<dbReference type="GO" id="GO:0005886">
    <property type="term" value="C:plasma membrane"/>
    <property type="evidence" value="ECO:0007669"/>
    <property type="project" value="UniProtKB-SubCell"/>
</dbReference>
<organism evidence="9 10">
    <name type="scientific">Aureimonas altamirensis</name>
    <dbReference type="NCBI Taxonomy" id="370622"/>
    <lineage>
        <taxon>Bacteria</taxon>
        <taxon>Pseudomonadati</taxon>
        <taxon>Pseudomonadota</taxon>
        <taxon>Alphaproteobacteria</taxon>
        <taxon>Hyphomicrobiales</taxon>
        <taxon>Aurantimonadaceae</taxon>
        <taxon>Aureimonas</taxon>
    </lineage>
</organism>
<evidence type="ECO:0000256" key="1">
    <source>
        <dbReference type="ARBA" id="ARBA00004651"/>
    </source>
</evidence>
<protein>
    <recommendedName>
        <fullName evidence="8">Integral membrane bound transporter domain-containing protein</fullName>
    </recommendedName>
</protein>
<proteinExistence type="inferred from homology"/>
<dbReference type="RefSeq" id="WP_039188868.1">
    <property type="nucleotide sequence ID" value="NZ_JRFJ01000001.1"/>
</dbReference>
<evidence type="ECO:0000313" key="9">
    <source>
        <dbReference type="EMBL" id="KHJ55823.1"/>
    </source>
</evidence>
<dbReference type="InterPro" id="IPR049453">
    <property type="entry name" value="Memb_transporter_dom"/>
</dbReference>
<accession>A0A0B1Q4P1</accession>